<name>M5RJ12_9BACT</name>
<accession>M5RJ12</accession>
<evidence type="ECO:0000313" key="2">
    <source>
        <dbReference type="Proteomes" id="UP000011991"/>
    </source>
</evidence>
<sequence>MSKSYADVLTTTNYLTSFYMPTRGLMDGVMTMVHAATRCH</sequence>
<gene>
    <name evidence="1" type="ORF">RMSM_07717</name>
</gene>
<comment type="caution">
    <text evidence="1">The sequence shown here is derived from an EMBL/GenBank/DDBJ whole genome shotgun (WGS) entry which is preliminary data.</text>
</comment>
<dbReference type="EMBL" id="ANOG01001104">
    <property type="protein sequence ID" value="EMI15357.1"/>
    <property type="molecule type" value="Genomic_DNA"/>
</dbReference>
<dbReference type="AlphaFoldDB" id="M5RJ12"/>
<reference evidence="1 2" key="1">
    <citation type="journal article" date="2013" name="Mar. Genomics">
        <title>Expression of sulfatases in Rhodopirellula baltica and the diversity of sulfatases in the genus Rhodopirellula.</title>
        <authorList>
            <person name="Wegner C.E."/>
            <person name="Richter-Heitmann T."/>
            <person name="Klindworth A."/>
            <person name="Klockow C."/>
            <person name="Richter M."/>
            <person name="Achstetter T."/>
            <person name="Glockner F.O."/>
            <person name="Harder J."/>
        </authorList>
    </citation>
    <scope>NUCLEOTIDE SEQUENCE [LARGE SCALE GENOMIC DNA]</scope>
    <source>
        <strain evidence="1 2">SM1</strain>
    </source>
</reference>
<evidence type="ECO:0000313" key="1">
    <source>
        <dbReference type="EMBL" id="EMI15357.1"/>
    </source>
</evidence>
<organism evidence="1 2">
    <name type="scientific">Rhodopirellula maiorica SM1</name>
    <dbReference type="NCBI Taxonomy" id="1265738"/>
    <lineage>
        <taxon>Bacteria</taxon>
        <taxon>Pseudomonadati</taxon>
        <taxon>Planctomycetota</taxon>
        <taxon>Planctomycetia</taxon>
        <taxon>Pirellulales</taxon>
        <taxon>Pirellulaceae</taxon>
        <taxon>Novipirellula</taxon>
    </lineage>
</organism>
<dbReference type="Proteomes" id="UP000011991">
    <property type="component" value="Unassembled WGS sequence"/>
</dbReference>
<keyword evidence="2" id="KW-1185">Reference proteome</keyword>
<proteinExistence type="predicted"/>
<protein>
    <submittedName>
        <fullName evidence="1">Uncharacterized protein</fullName>
    </submittedName>
</protein>